<dbReference type="GO" id="GO:0004808">
    <property type="term" value="F:tRNA (5-methylaminomethyl-2-thiouridylate)(34)-methyltransferase activity"/>
    <property type="evidence" value="ECO:0007669"/>
    <property type="project" value="UniProtKB-EC"/>
</dbReference>
<dbReference type="NCBIfam" id="NF002481">
    <property type="entry name" value="PRK01747.1-2"/>
    <property type="match status" value="1"/>
</dbReference>
<keyword evidence="14" id="KW-1185">Reference proteome</keyword>
<keyword evidence="7 10" id="KW-0274">FAD</keyword>
<dbReference type="GO" id="GO:0050660">
    <property type="term" value="F:flavin adenine dinucleotide binding"/>
    <property type="evidence" value="ECO:0007669"/>
    <property type="project" value="UniProtKB-UniRule"/>
</dbReference>
<dbReference type="EMBL" id="LT960611">
    <property type="protein sequence ID" value="SON50147.1"/>
    <property type="molecule type" value="Genomic_DNA"/>
</dbReference>
<dbReference type="KEGG" id="vta:A2168"/>
<dbReference type="SUPFAM" id="SSF51905">
    <property type="entry name" value="FAD/NAD(P)-binding domain"/>
    <property type="match status" value="1"/>
</dbReference>
<organism evidence="13 14">
    <name type="scientific">Vibrio tapetis subsp. tapetis</name>
    <dbReference type="NCBI Taxonomy" id="1671868"/>
    <lineage>
        <taxon>Bacteria</taxon>
        <taxon>Pseudomonadati</taxon>
        <taxon>Pseudomonadota</taxon>
        <taxon>Gammaproteobacteria</taxon>
        <taxon>Vibrionales</taxon>
        <taxon>Vibrionaceae</taxon>
        <taxon>Vibrio</taxon>
    </lineage>
</organism>
<evidence type="ECO:0000256" key="3">
    <source>
        <dbReference type="ARBA" id="ARBA00022630"/>
    </source>
</evidence>
<dbReference type="GO" id="GO:0005737">
    <property type="term" value="C:cytoplasm"/>
    <property type="evidence" value="ECO:0007669"/>
    <property type="project" value="UniProtKB-SubCell"/>
</dbReference>
<dbReference type="PANTHER" id="PTHR13847:SF283">
    <property type="entry name" value="TRNA 5-METHYLAMINOMETHYL-2-THIOURIDINE BIOSYNTHESIS BIFUNCTIONAL PROTEIN MNMC"/>
    <property type="match status" value="1"/>
</dbReference>
<evidence type="ECO:0000256" key="9">
    <source>
        <dbReference type="ARBA" id="ARBA00023268"/>
    </source>
</evidence>
<evidence type="ECO:0000256" key="10">
    <source>
        <dbReference type="HAMAP-Rule" id="MF_01102"/>
    </source>
</evidence>
<dbReference type="InterPro" id="IPR017610">
    <property type="entry name" value="tRNA_S-uridine_synth_MnmC_C"/>
</dbReference>
<dbReference type="NCBIfam" id="NF002484">
    <property type="entry name" value="PRK01747.1-5"/>
    <property type="match status" value="1"/>
</dbReference>
<dbReference type="InterPro" id="IPR036188">
    <property type="entry name" value="FAD/NAD-bd_sf"/>
</dbReference>
<evidence type="ECO:0000259" key="12">
    <source>
        <dbReference type="Pfam" id="PF05430"/>
    </source>
</evidence>
<evidence type="ECO:0000313" key="14">
    <source>
        <dbReference type="Proteomes" id="UP000235828"/>
    </source>
</evidence>
<dbReference type="HAMAP" id="MF_01102">
    <property type="entry name" value="MnmC"/>
    <property type="match status" value="1"/>
</dbReference>
<dbReference type="InterPro" id="IPR023032">
    <property type="entry name" value="tRNA_MAMT_biosynth_bifunc_MnmC"/>
</dbReference>
<gene>
    <name evidence="13" type="primary">trmC</name>
    <name evidence="10" type="synonym">mnmC</name>
    <name evidence="13" type="ORF">VTAP4600_A2168</name>
</gene>
<evidence type="ECO:0000256" key="2">
    <source>
        <dbReference type="ARBA" id="ARBA00022603"/>
    </source>
</evidence>
<dbReference type="InterPro" id="IPR047785">
    <property type="entry name" value="tRNA_MNMC2"/>
</dbReference>
<keyword evidence="3 10" id="KW-0285">Flavoprotein</keyword>
<evidence type="ECO:0000313" key="13">
    <source>
        <dbReference type="EMBL" id="SON50147.1"/>
    </source>
</evidence>
<dbReference type="PANTHER" id="PTHR13847">
    <property type="entry name" value="SARCOSINE DEHYDROGENASE-RELATED"/>
    <property type="match status" value="1"/>
</dbReference>
<proteinExistence type="inferred from homology"/>
<feature type="region of interest" description="tRNA (mnm(5)s(2)U34)-methyltransferase" evidence="10">
    <location>
        <begin position="1"/>
        <end position="267"/>
    </location>
</feature>
<comment type="catalytic activity">
    <reaction evidence="10">
        <text>5-aminomethyl-2-thiouridine(34) in tRNA + S-adenosyl-L-methionine = 5-methylaminomethyl-2-thiouridine(34) in tRNA + S-adenosyl-L-homocysteine + H(+)</text>
        <dbReference type="Rhea" id="RHEA:19569"/>
        <dbReference type="Rhea" id="RHEA-COMP:10195"/>
        <dbReference type="Rhea" id="RHEA-COMP:10197"/>
        <dbReference type="ChEBI" id="CHEBI:15378"/>
        <dbReference type="ChEBI" id="CHEBI:57856"/>
        <dbReference type="ChEBI" id="CHEBI:59789"/>
        <dbReference type="ChEBI" id="CHEBI:74454"/>
        <dbReference type="ChEBI" id="CHEBI:74455"/>
        <dbReference type="EC" id="2.1.1.61"/>
    </reaction>
</comment>
<comment type="cofactor">
    <cofactor evidence="10">
        <name>FAD</name>
        <dbReference type="ChEBI" id="CHEBI:57692"/>
    </cofactor>
</comment>
<keyword evidence="8 10" id="KW-0560">Oxidoreductase</keyword>
<dbReference type="Pfam" id="PF01266">
    <property type="entry name" value="DAO"/>
    <property type="match status" value="1"/>
</dbReference>
<dbReference type="AlphaFoldDB" id="A0A2N8ZE19"/>
<evidence type="ECO:0000256" key="5">
    <source>
        <dbReference type="ARBA" id="ARBA00022691"/>
    </source>
</evidence>
<feature type="domain" description="MnmC-like methyltransferase" evidence="12">
    <location>
        <begin position="140"/>
        <end position="266"/>
    </location>
</feature>
<protein>
    <recommendedName>
        <fullName evidence="10">tRNA 5-methylaminomethyl-2-thiouridine biosynthesis bifunctional protein MnmC</fullName>
        <shortName evidence="10">tRNA mnm(5)s(2)U biosynthesis bifunctional protein</shortName>
    </recommendedName>
    <domain>
        <recommendedName>
            <fullName evidence="10">tRNA (mnm(5)s(2)U34)-methyltransferase</fullName>
            <ecNumber evidence="10">2.1.1.61</ecNumber>
        </recommendedName>
    </domain>
    <domain>
        <recommendedName>
            <fullName evidence="10">FAD-dependent cmnm(5)s(2)U34 oxidoreductase</fullName>
            <ecNumber evidence="10">1.5.-.-</ecNumber>
        </recommendedName>
    </domain>
</protein>
<keyword evidence="4 10" id="KW-0808">Transferase</keyword>
<comment type="subcellular location">
    <subcellularLocation>
        <location evidence="10">Cytoplasm</location>
    </subcellularLocation>
</comment>
<evidence type="ECO:0000259" key="11">
    <source>
        <dbReference type="Pfam" id="PF01266"/>
    </source>
</evidence>
<feature type="region of interest" description="FAD-dependent cmnm(5)s(2)U34 oxidoreductase" evidence="10">
    <location>
        <begin position="293"/>
        <end position="701"/>
    </location>
</feature>
<dbReference type="NCBIfam" id="NF033855">
    <property type="entry name" value="tRNA_MNMC2"/>
    <property type="match status" value="1"/>
</dbReference>
<dbReference type="Gene3D" id="3.40.50.150">
    <property type="entry name" value="Vaccinia Virus protein VP39"/>
    <property type="match status" value="1"/>
</dbReference>
<dbReference type="GO" id="GO:0002098">
    <property type="term" value="P:tRNA wobble uridine modification"/>
    <property type="evidence" value="ECO:0007669"/>
    <property type="project" value="TreeGrafter"/>
</dbReference>
<comment type="similarity">
    <text evidence="10">In the N-terminal section; belongs to the methyltransferase superfamily. tRNA (mnm(5)s(2)U34)-methyltransferase family.</text>
</comment>
<comment type="similarity">
    <text evidence="10">In the C-terminal section; belongs to the DAO family.</text>
</comment>
<dbReference type="OrthoDB" id="9786494at2"/>
<reference evidence="13 14" key="1">
    <citation type="submission" date="2017-10" db="EMBL/GenBank/DDBJ databases">
        <authorList>
            <person name="Banno H."/>
            <person name="Chua N.-H."/>
        </authorList>
    </citation>
    <scope>NUCLEOTIDE SEQUENCE [LARGE SCALE GENOMIC DNA]</scope>
    <source>
        <strain evidence="13">Vibrio tapetis CECT4600</strain>
    </source>
</reference>
<evidence type="ECO:0000256" key="4">
    <source>
        <dbReference type="ARBA" id="ARBA00022679"/>
    </source>
</evidence>
<dbReference type="EC" id="1.5.-.-" evidence="10"/>
<dbReference type="Gene3D" id="3.30.9.10">
    <property type="entry name" value="D-Amino Acid Oxidase, subunit A, domain 2"/>
    <property type="match status" value="1"/>
</dbReference>
<evidence type="ECO:0000256" key="1">
    <source>
        <dbReference type="ARBA" id="ARBA00022490"/>
    </source>
</evidence>
<keyword evidence="6 10" id="KW-0819">tRNA processing</keyword>
<dbReference type="InterPro" id="IPR029063">
    <property type="entry name" value="SAM-dependent_MTases_sf"/>
</dbReference>
<evidence type="ECO:0000256" key="6">
    <source>
        <dbReference type="ARBA" id="ARBA00022694"/>
    </source>
</evidence>
<dbReference type="Gene3D" id="3.50.50.60">
    <property type="entry name" value="FAD/NAD(P)-binding domain"/>
    <property type="match status" value="1"/>
</dbReference>
<keyword evidence="1 10" id="KW-0963">Cytoplasm</keyword>
<evidence type="ECO:0000256" key="8">
    <source>
        <dbReference type="ARBA" id="ARBA00023002"/>
    </source>
</evidence>
<feature type="domain" description="FAD dependent oxidoreductase" evidence="11">
    <location>
        <begin position="289"/>
        <end position="663"/>
    </location>
</feature>
<keyword evidence="5 10" id="KW-0949">S-adenosyl-L-methionine</keyword>
<comment type="function">
    <text evidence="10">Catalyzes the last two steps in the biosynthesis of 5-methylaminomethyl-2-thiouridine (mnm(5)s(2)U) at the wobble position (U34) in tRNA. Catalyzes the FAD-dependent demodification of cmnm(5)s(2)U34 to nm(5)s(2)U34, followed by the transfer of a methyl group from S-adenosyl-L-methionine to nm(5)s(2)U34, to form mnm(5)s(2)U34.</text>
</comment>
<name>A0A2N8ZE19_9VIBR</name>
<dbReference type="Proteomes" id="UP000235828">
    <property type="component" value="Chromosome A"/>
</dbReference>
<keyword evidence="9 10" id="KW-0511">Multifunctional enzyme</keyword>
<dbReference type="InterPro" id="IPR006076">
    <property type="entry name" value="FAD-dep_OxRdtase"/>
</dbReference>
<dbReference type="InterPro" id="IPR008471">
    <property type="entry name" value="MnmC-like_methylTransf"/>
</dbReference>
<evidence type="ECO:0000256" key="7">
    <source>
        <dbReference type="ARBA" id="ARBA00022827"/>
    </source>
</evidence>
<dbReference type="EC" id="2.1.1.61" evidence="10"/>
<dbReference type="GO" id="GO:0032259">
    <property type="term" value="P:methylation"/>
    <property type="evidence" value="ECO:0007669"/>
    <property type="project" value="UniProtKB-KW"/>
</dbReference>
<dbReference type="FunFam" id="3.40.50.150:FF:000107">
    <property type="entry name" value="tRNA 5-methylaminomethyl-2-thiouridine biosynthesis bifunctional protein MnmC"/>
    <property type="match status" value="1"/>
</dbReference>
<dbReference type="RefSeq" id="WP_102522683.1">
    <property type="nucleotide sequence ID" value="NZ_LT960611.1"/>
</dbReference>
<dbReference type="Pfam" id="PF05430">
    <property type="entry name" value="Methyltransf_30"/>
    <property type="match status" value="1"/>
</dbReference>
<keyword evidence="2 10" id="KW-0489">Methyltransferase</keyword>
<sequence>MVSFPRNPYNLDYFKPNNPKIKPIMTTIKNAVLDWNEAGTPVSDQFDDVYFSNVNGLEETRYVFLKQNHLPERWLDFDQRRFVIAETGFGTGLNFLAAWHEFEAFRQNNPDTKLKQLHFISFEKFPVSKADLVKAHQAWPELASYAEQLHQHYPIAVPDCHRIILADGAITLDLWFGDIKDCMPSVPTNQDGIVDAWFLDGFAPSKNPEMWNQTLFNGMAKLAKQDCSCATFTAAGFVRRGLIESGFDMKKVKGFGTKREMIAGTLSNKKPHTNIKPWFYRSSPSNIDDVAIIGGGVASAALAACLAKRGIKVSLYCEDDQAAQGASGNRQGAVYPLINRSHSGASRVFAPAFLFARQFVNQASQYLDFDYDWCGVTQLGWDEKAQTKLDNMMESGLDAELLHALTPQQTNEKLGLNVDVASVHYPLGGWLSPAQLTQGLVEDLTNKKQLTAYFNRSITNISKVDNGWQLLSTNEQGQEIHHQHQCVVVANGHQFTRFEQTQPIPATAVKGQVSHIPTTDTLKQLKTVLCYDGYMTPQNPNNQHHCIGASYDKDNIDQEFDPAAHADNSAKLAKCLPHQAWTKDVDVSANLARQGVRCVTRDHLPFVGQVANFDKLCNAYWDLASLAEEEAVPVPSYDNLYCFVGLGSRGLSSAPLMAETLASQICGDPLPMSTESLEKIHPAKMWVRKLRKGKALVERKA</sequence>
<accession>A0A2N8ZE19</accession>
<dbReference type="NCBIfam" id="TIGR03197">
    <property type="entry name" value="MnmC_Cterm"/>
    <property type="match status" value="1"/>
</dbReference>
<dbReference type="GO" id="GO:0016645">
    <property type="term" value="F:oxidoreductase activity, acting on the CH-NH group of donors"/>
    <property type="evidence" value="ECO:0007669"/>
    <property type="project" value="InterPro"/>
</dbReference>